<accession>A0ABX1SLX9</accession>
<feature type="non-terminal residue" evidence="2">
    <location>
        <position position="65"/>
    </location>
</feature>
<proteinExistence type="predicted"/>
<keyword evidence="1" id="KW-0560">Oxidoreductase</keyword>
<dbReference type="Proteomes" id="UP000820669">
    <property type="component" value="Unassembled WGS sequence"/>
</dbReference>
<evidence type="ECO:0000313" key="3">
    <source>
        <dbReference type="Proteomes" id="UP000820669"/>
    </source>
</evidence>
<dbReference type="Gene3D" id="3.30.43.10">
    <property type="entry name" value="Uridine Diphospho-n-acetylenolpyruvylglucosamine Reductase, domain 2"/>
    <property type="match status" value="1"/>
</dbReference>
<evidence type="ECO:0000256" key="1">
    <source>
        <dbReference type="ARBA" id="ARBA00023002"/>
    </source>
</evidence>
<dbReference type="InterPro" id="IPR016167">
    <property type="entry name" value="FAD-bd_PCMH_sub1"/>
</dbReference>
<comment type="caution">
    <text evidence="2">The sequence shown here is derived from an EMBL/GenBank/DDBJ whole genome shotgun (WGS) entry which is preliminary data.</text>
</comment>
<name>A0ABX1SLX9_9PSEU</name>
<protein>
    <submittedName>
        <fullName evidence="2">FAD-linked oxidoreductase</fullName>
    </submittedName>
</protein>
<dbReference type="EMBL" id="JAAXLA010000084">
    <property type="protein sequence ID" value="NMI01432.1"/>
    <property type="molecule type" value="Genomic_DNA"/>
</dbReference>
<gene>
    <name evidence="2" type="ORF">HF526_29670</name>
</gene>
<organism evidence="2 3">
    <name type="scientific">Pseudonocardia acidicola</name>
    <dbReference type="NCBI Taxonomy" id="2724939"/>
    <lineage>
        <taxon>Bacteria</taxon>
        <taxon>Bacillati</taxon>
        <taxon>Actinomycetota</taxon>
        <taxon>Actinomycetes</taxon>
        <taxon>Pseudonocardiales</taxon>
        <taxon>Pseudonocardiaceae</taxon>
        <taxon>Pseudonocardia</taxon>
    </lineage>
</organism>
<evidence type="ECO:0000313" key="2">
    <source>
        <dbReference type="EMBL" id="NMI01432.1"/>
    </source>
</evidence>
<keyword evidence="3" id="KW-1185">Reference proteome</keyword>
<reference evidence="2 3" key="1">
    <citation type="submission" date="2020-04" db="EMBL/GenBank/DDBJ databases">
        <authorList>
            <person name="Klaysubun C."/>
            <person name="Duangmal K."/>
            <person name="Lipun K."/>
        </authorList>
    </citation>
    <scope>NUCLEOTIDE SEQUENCE [LARGE SCALE GENOMIC DNA]</scope>
    <source>
        <strain evidence="2 3">K10HN5</strain>
    </source>
</reference>
<sequence length="65" mass="6631">MTRTMSGGVDRLRAAMAGPVLVSGDAGYEDARAIWNGDIDRCPAVVAQCASAADVVAALGHGQEE</sequence>